<evidence type="ECO:0000256" key="7">
    <source>
        <dbReference type="SAM" id="Phobius"/>
    </source>
</evidence>
<evidence type="ECO:0000313" key="8">
    <source>
        <dbReference type="EMBL" id="KRG55343.1"/>
    </source>
</evidence>
<feature type="transmembrane region" description="Helical" evidence="7">
    <location>
        <begin position="12"/>
        <end position="33"/>
    </location>
</feature>
<protein>
    <submittedName>
        <fullName evidence="8">Membrane protein</fullName>
    </submittedName>
</protein>
<feature type="transmembrane region" description="Helical" evidence="7">
    <location>
        <begin position="117"/>
        <end position="134"/>
    </location>
</feature>
<keyword evidence="9" id="KW-1185">Reference proteome</keyword>
<keyword evidence="3" id="KW-1003">Cell membrane</keyword>
<accession>A0ABR5NH05</accession>
<dbReference type="InterPro" id="IPR032808">
    <property type="entry name" value="DoxX"/>
</dbReference>
<dbReference type="RefSeq" id="WP_055773217.1">
    <property type="nucleotide sequence ID" value="NZ_JAFKME010000005.1"/>
</dbReference>
<comment type="similarity">
    <text evidence="2">Belongs to the DoxX family.</text>
</comment>
<gene>
    <name evidence="8" type="ORF">ABB22_14360</name>
</gene>
<evidence type="ECO:0000256" key="2">
    <source>
        <dbReference type="ARBA" id="ARBA00006679"/>
    </source>
</evidence>
<name>A0ABR5NH05_9GAMM</name>
<proteinExistence type="inferred from homology"/>
<evidence type="ECO:0000256" key="3">
    <source>
        <dbReference type="ARBA" id="ARBA00022475"/>
    </source>
</evidence>
<organism evidence="8 9">
    <name type="scientific">Stenotrophomonas nitritireducens</name>
    <dbReference type="NCBI Taxonomy" id="83617"/>
    <lineage>
        <taxon>Bacteria</taxon>
        <taxon>Pseudomonadati</taxon>
        <taxon>Pseudomonadota</taxon>
        <taxon>Gammaproteobacteria</taxon>
        <taxon>Lysobacterales</taxon>
        <taxon>Lysobacteraceae</taxon>
        <taxon>Stenotrophomonas</taxon>
    </lineage>
</organism>
<feature type="transmembrane region" description="Helical" evidence="7">
    <location>
        <begin position="53"/>
        <end position="71"/>
    </location>
</feature>
<keyword evidence="5 7" id="KW-1133">Transmembrane helix</keyword>
<sequence>MLDGWVERNRDGLILLARILLMVLFVVSGWAKLTDFQGTVGYMASLHAPLPQVAAGVAVCMEFLVGIALLLGIQVRLLALLFVLFVLGTGVLGHAFWSMEGAERAMNMTQFLKNLSIAGGLVLLAVTGGGRYAVVGRPR</sequence>
<dbReference type="PANTHER" id="PTHR33452:SF1">
    <property type="entry name" value="INNER MEMBRANE PROTEIN YPHA-RELATED"/>
    <property type="match status" value="1"/>
</dbReference>
<comment type="caution">
    <text evidence="8">The sequence shown here is derived from an EMBL/GenBank/DDBJ whole genome shotgun (WGS) entry which is preliminary data.</text>
</comment>
<dbReference type="EMBL" id="LDJG01000024">
    <property type="protein sequence ID" value="KRG55343.1"/>
    <property type="molecule type" value="Genomic_DNA"/>
</dbReference>
<reference evidence="8 9" key="1">
    <citation type="submission" date="2015-05" db="EMBL/GenBank/DDBJ databases">
        <title>Genome sequencing and analysis of members of genus Stenotrophomonas.</title>
        <authorList>
            <person name="Patil P.P."/>
            <person name="Midha S."/>
            <person name="Patil P.B."/>
        </authorList>
    </citation>
    <scope>NUCLEOTIDE SEQUENCE [LARGE SCALE GENOMIC DNA]</scope>
    <source>
        <strain evidence="8 9">DSM 12575</strain>
    </source>
</reference>
<dbReference type="Pfam" id="PF07681">
    <property type="entry name" value="DoxX"/>
    <property type="match status" value="1"/>
</dbReference>
<keyword evidence="6 7" id="KW-0472">Membrane</keyword>
<dbReference type="PANTHER" id="PTHR33452">
    <property type="entry name" value="OXIDOREDUCTASE CATD-RELATED"/>
    <property type="match status" value="1"/>
</dbReference>
<evidence type="ECO:0000256" key="1">
    <source>
        <dbReference type="ARBA" id="ARBA00004651"/>
    </source>
</evidence>
<feature type="transmembrane region" description="Helical" evidence="7">
    <location>
        <begin position="78"/>
        <end position="97"/>
    </location>
</feature>
<evidence type="ECO:0000256" key="5">
    <source>
        <dbReference type="ARBA" id="ARBA00022989"/>
    </source>
</evidence>
<evidence type="ECO:0000256" key="4">
    <source>
        <dbReference type="ARBA" id="ARBA00022692"/>
    </source>
</evidence>
<dbReference type="Proteomes" id="UP000050902">
    <property type="component" value="Unassembled WGS sequence"/>
</dbReference>
<evidence type="ECO:0000313" key="9">
    <source>
        <dbReference type="Proteomes" id="UP000050902"/>
    </source>
</evidence>
<keyword evidence="4 7" id="KW-0812">Transmembrane</keyword>
<evidence type="ECO:0000256" key="6">
    <source>
        <dbReference type="ARBA" id="ARBA00023136"/>
    </source>
</evidence>
<dbReference type="InterPro" id="IPR051907">
    <property type="entry name" value="DoxX-like_oxidoreductase"/>
</dbReference>
<comment type="subcellular location">
    <subcellularLocation>
        <location evidence="1">Cell membrane</location>
        <topology evidence="1">Multi-pass membrane protein</topology>
    </subcellularLocation>
</comment>